<comment type="catalytic activity">
    <reaction evidence="10 11">
        <text>L-serine = pyruvate + NH4(+)</text>
        <dbReference type="Rhea" id="RHEA:19169"/>
        <dbReference type="ChEBI" id="CHEBI:15361"/>
        <dbReference type="ChEBI" id="CHEBI:28938"/>
        <dbReference type="ChEBI" id="CHEBI:33384"/>
        <dbReference type="EC" id="4.3.1.17"/>
    </reaction>
</comment>
<keyword evidence="7 11" id="KW-0408">Iron</keyword>
<dbReference type="GO" id="GO:0003941">
    <property type="term" value="F:L-serine ammonia-lyase activity"/>
    <property type="evidence" value="ECO:0007669"/>
    <property type="project" value="UniProtKB-UniRule"/>
</dbReference>
<evidence type="ECO:0000256" key="3">
    <source>
        <dbReference type="ARBA" id="ARBA00008636"/>
    </source>
</evidence>
<evidence type="ECO:0000256" key="6">
    <source>
        <dbReference type="ARBA" id="ARBA00022723"/>
    </source>
</evidence>
<dbReference type="GO" id="GO:0006094">
    <property type="term" value="P:gluconeogenesis"/>
    <property type="evidence" value="ECO:0007669"/>
    <property type="project" value="UniProtKB-KW"/>
</dbReference>
<keyword evidence="5 11" id="KW-0004">4Fe-4S</keyword>
<comment type="cofactor">
    <cofactor evidence="1 11">
        <name>[4Fe-4S] cluster</name>
        <dbReference type="ChEBI" id="CHEBI:49883"/>
    </cofactor>
</comment>
<dbReference type="PANTHER" id="PTHR30182:SF1">
    <property type="entry name" value="L-SERINE DEHYDRATASE 1"/>
    <property type="match status" value="1"/>
</dbReference>
<evidence type="ECO:0000313" key="13">
    <source>
        <dbReference type="EMBL" id="HJC24999.1"/>
    </source>
</evidence>
<evidence type="ECO:0000256" key="9">
    <source>
        <dbReference type="ARBA" id="ARBA00023239"/>
    </source>
</evidence>
<dbReference type="InterPro" id="IPR005130">
    <property type="entry name" value="Ser_deHydtase-like_asu"/>
</dbReference>
<evidence type="ECO:0000256" key="1">
    <source>
        <dbReference type="ARBA" id="ARBA00001966"/>
    </source>
</evidence>
<evidence type="ECO:0000256" key="5">
    <source>
        <dbReference type="ARBA" id="ARBA00022485"/>
    </source>
</evidence>
<evidence type="ECO:0000256" key="11">
    <source>
        <dbReference type="RuleBase" id="RU366059"/>
    </source>
</evidence>
<keyword evidence="6 11" id="KW-0479">Metal-binding</keyword>
<dbReference type="GO" id="GO:0051539">
    <property type="term" value="F:4 iron, 4 sulfur cluster binding"/>
    <property type="evidence" value="ECO:0007669"/>
    <property type="project" value="UniProtKB-UniRule"/>
</dbReference>
<sequence>MFIMDAEKLTAYLRQENMRLSDYALLQEMEAGTGTRQELRERMAQTLAVMERSVEKARREPVRSVSGLTGGNACLYENYRKEGKSILGDTASLAVAMALSCSELNASMQCIVACPTAGSCGIVPAVLVSCAETHGLDREKVIDGLFAASAVGIMIGSRATLAGAEGGCQAECGSAAAMGAAAAVEMLGGTPDMAFHAAAMALKNVLGLTCDPVAGLVEIPCIKRNASGAVNALLSADLALAGVKSHIPFDEVVEAMYAIGKAMPSEIRETAKGGLAVTRTGQRLRELAEAAKAGKTAERTE</sequence>
<proteinExistence type="inferred from homology"/>
<evidence type="ECO:0000256" key="10">
    <source>
        <dbReference type="ARBA" id="ARBA00049406"/>
    </source>
</evidence>
<comment type="caution">
    <text evidence="13">The sequence shown here is derived from an EMBL/GenBank/DDBJ whole genome shotgun (WGS) entry which is preliminary data.</text>
</comment>
<dbReference type="Proteomes" id="UP000823891">
    <property type="component" value="Unassembled WGS sequence"/>
</dbReference>
<comment type="similarity">
    <text evidence="3 11">Belongs to the iron-sulfur dependent L-serine dehydratase family.</text>
</comment>
<dbReference type="GO" id="GO:0046872">
    <property type="term" value="F:metal ion binding"/>
    <property type="evidence" value="ECO:0007669"/>
    <property type="project" value="UniProtKB-KW"/>
</dbReference>
<evidence type="ECO:0000256" key="8">
    <source>
        <dbReference type="ARBA" id="ARBA00023014"/>
    </source>
</evidence>
<evidence type="ECO:0000256" key="2">
    <source>
        <dbReference type="ARBA" id="ARBA00004742"/>
    </source>
</evidence>
<keyword evidence="4 11" id="KW-0312">Gluconeogenesis</keyword>
<gene>
    <name evidence="13" type="primary">sdaAA</name>
    <name evidence="13" type="ORF">H9761_15070</name>
</gene>
<dbReference type="InterPro" id="IPR004642">
    <property type="entry name" value="Ser_deHydtase_asu"/>
</dbReference>
<dbReference type="InterPro" id="IPR051318">
    <property type="entry name" value="Fe-S_L-Ser"/>
</dbReference>
<evidence type="ECO:0000256" key="4">
    <source>
        <dbReference type="ARBA" id="ARBA00022432"/>
    </source>
</evidence>
<keyword evidence="8 11" id="KW-0411">Iron-sulfur</keyword>
<dbReference type="PANTHER" id="PTHR30182">
    <property type="entry name" value="L-SERINE DEHYDRATASE"/>
    <property type="match status" value="1"/>
</dbReference>
<dbReference type="AlphaFoldDB" id="A0A9D2NIG5"/>
<name>A0A9D2NIG5_9FIRM</name>
<accession>A0A9D2NIG5</accession>
<protein>
    <recommendedName>
        <fullName evidence="11">L-serine dehydratase</fullName>
        <ecNumber evidence="11">4.3.1.17</ecNumber>
    </recommendedName>
</protein>
<comment type="pathway">
    <text evidence="2">Carbohydrate biosynthesis; gluconeogenesis.</text>
</comment>
<evidence type="ECO:0000313" key="14">
    <source>
        <dbReference type="Proteomes" id="UP000823891"/>
    </source>
</evidence>
<feature type="domain" description="Serine dehydratase-like alpha subunit" evidence="12">
    <location>
        <begin position="16"/>
        <end position="276"/>
    </location>
</feature>
<organism evidence="13 14">
    <name type="scientific">Candidatus Eisenbergiella merdavium</name>
    <dbReference type="NCBI Taxonomy" id="2838551"/>
    <lineage>
        <taxon>Bacteria</taxon>
        <taxon>Bacillati</taxon>
        <taxon>Bacillota</taxon>
        <taxon>Clostridia</taxon>
        <taxon>Lachnospirales</taxon>
        <taxon>Lachnospiraceae</taxon>
        <taxon>Eisenbergiella</taxon>
    </lineage>
</organism>
<evidence type="ECO:0000259" key="12">
    <source>
        <dbReference type="Pfam" id="PF03313"/>
    </source>
</evidence>
<dbReference type="NCBIfam" id="TIGR00718">
    <property type="entry name" value="sda_alpha"/>
    <property type="match status" value="1"/>
</dbReference>
<reference evidence="13" key="1">
    <citation type="journal article" date="2021" name="PeerJ">
        <title>Extensive microbial diversity within the chicken gut microbiome revealed by metagenomics and culture.</title>
        <authorList>
            <person name="Gilroy R."/>
            <person name="Ravi A."/>
            <person name="Getino M."/>
            <person name="Pursley I."/>
            <person name="Horton D.L."/>
            <person name="Alikhan N.F."/>
            <person name="Baker D."/>
            <person name="Gharbi K."/>
            <person name="Hall N."/>
            <person name="Watson M."/>
            <person name="Adriaenssens E.M."/>
            <person name="Foster-Nyarko E."/>
            <person name="Jarju S."/>
            <person name="Secka A."/>
            <person name="Antonio M."/>
            <person name="Oren A."/>
            <person name="Chaudhuri R.R."/>
            <person name="La Ragione R."/>
            <person name="Hildebrand F."/>
            <person name="Pallen M.J."/>
        </authorList>
    </citation>
    <scope>NUCLEOTIDE SEQUENCE</scope>
    <source>
        <strain evidence="13">USAMLcec2-132</strain>
    </source>
</reference>
<evidence type="ECO:0000256" key="7">
    <source>
        <dbReference type="ARBA" id="ARBA00023004"/>
    </source>
</evidence>
<dbReference type="EMBL" id="DWWS01000052">
    <property type="protein sequence ID" value="HJC24999.1"/>
    <property type="molecule type" value="Genomic_DNA"/>
</dbReference>
<dbReference type="Pfam" id="PF03313">
    <property type="entry name" value="SDH_alpha"/>
    <property type="match status" value="1"/>
</dbReference>
<dbReference type="EC" id="4.3.1.17" evidence="11"/>
<keyword evidence="9 11" id="KW-0456">Lyase</keyword>
<reference evidence="13" key="2">
    <citation type="submission" date="2021-04" db="EMBL/GenBank/DDBJ databases">
        <authorList>
            <person name="Gilroy R."/>
        </authorList>
    </citation>
    <scope>NUCLEOTIDE SEQUENCE</scope>
    <source>
        <strain evidence="13">USAMLcec2-132</strain>
    </source>
</reference>